<dbReference type="GO" id="GO:0016989">
    <property type="term" value="F:sigma factor antagonist activity"/>
    <property type="evidence" value="ECO:0007669"/>
    <property type="project" value="TreeGrafter"/>
</dbReference>
<evidence type="ECO:0000313" key="5">
    <source>
        <dbReference type="Proteomes" id="UP000282423"/>
    </source>
</evidence>
<organism evidence="4 5">
    <name type="scientific">Sphingobacterium puteale</name>
    <dbReference type="NCBI Taxonomy" id="2420510"/>
    <lineage>
        <taxon>Bacteria</taxon>
        <taxon>Pseudomonadati</taxon>
        <taxon>Bacteroidota</taxon>
        <taxon>Sphingobacteriia</taxon>
        <taxon>Sphingobacteriales</taxon>
        <taxon>Sphingobacteriaceae</taxon>
        <taxon>Sphingobacterium</taxon>
    </lineage>
</organism>
<dbReference type="Gene3D" id="2.60.120.1440">
    <property type="match status" value="1"/>
</dbReference>
<name>A0A420VX51_9SPHI</name>
<keyword evidence="5" id="KW-1185">Reference proteome</keyword>
<keyword evidence="1" id="KW-1133">Transmembrane helix</keyword>
<dbReference type="InterPro" id="IPR006860">
    <property type="entry name" value="FecR"/>
</dbReference>
<dbReference type="PANTHER" id="PTHR30273">
    <property type="entry name" value="PERIPLASMIC SIGNAL SENSOR AND SIGMA FACTOR ACTIVATOR FECR-RELATED"/>
    <property type="match status" value="1"/>
</dbReference>
<feature type="domain" description="FecR protein" evidence="2">
    <location>
        <begin position="153"/>
        <end position="247"/>
    </location>
</feature>
<proteinExistence type="predicted"/>
<evidence type="ECO:0000313" key="4">
    <source>
        <dbReference type="EMBL" id="RKO70973.1"/>
    </source>
</evidence>
<dbReference type="EMBL" id="RBWS01000010">
    <property type="protein sequence ID" value="RKO70973.1"/>
    <property type="molecule type" value="Genomic_DNA"/>
</dbReference>
<keyword evidence="1" id="KW-0812">Transmembrane</keyword>
<feature type="domain" description="Protein FecR C-terminal" evidence="3">
    <location>
        <begin position="297"/>
        <end position="360"/>
    </location>
</feature>
<dbReference type="Gene3D" id="3.55.50.30">
    <property type="match status" value="1"/>
</dbReference>
<dbReference type="PANTHER" id="PTHR30273:SF2">
    <property type="entry name" value="PROTEIN FECR"/>
    <property type="match status" value="1"/>
</dbReference>
<reference evidence="4 5" key="1">
    <citation type="submission" date="2018-10" db="EMBL/GenBank/DDBJ databases">
        <title>Sphingobacterium sp. M05W1-28.</title>
        <authorList>
            <person name="Cai H."/>
        </authorList>
    </citation>
    <scope>NUCLEOTIDE SEQUENCE [LARGE SCALE GENOMIC DNA]</scope>
    <source>
        <strain evidence="4 5">M05W1-28</strain>
    </source>
</reference>
<evidence type="ECO:0000256" key="1">
    <source>
        <dbReference type="SAM" id="Phobius"/>
    </source>
</evidence>
<evidence type="ECO:0000259" key="3">
    <source>
        <dbReference type="Pfam" id="PF16344"/>
    </source>
</evidence>
<dbReference type="InterPro" id="IPR012373">
    <property type="entry name" value="Ferrdict_sens_TM"/>
</dbReference>
<dbReference type="OrthoDB" id="649666at2"/>
<feature type="transmembrane region" description="Helical" evidence="1">
    <location>
        <begin position="60"/>
        <end position="81"/>
    </location>
</feature>
<keyword evidence="1" id="KW-0472">Membrane</keyword>
<accession>A0A420VX51</accession>
<comment type="caution">
    <text evidence="4">The sequence shown here is derived from an EMBL/GenBank/DDBJ whole genome shotgun (WGS) entry which is preliminary data.</text>
</comment>
<sequence>MHYMRQKEYAKLFKELILEDLQLEEEVELDDHAKIAIQQLDEYFDREYFYQNQKKNKRKLFAWISIAAAASIICAISVLWYTRGGQESGGIGIADNRSTLITSNGKEIKLDGTSNVELLRENGTVILQDSLGDIHVKVLDSQPNLKPQIIYQTIRTAKGRQSRIYLTDGSAVVLNSDSQLKFPLFYAEGQREVELQGEGFFDIETNKHKPFIVKTHDQRIKVYGTKFNVNNYENEQITKTTLFHGKVSVQNLIGSSPQKEYILKPGEQIVLDKKSKALKQDKTENEEQVLGWKNGVFVYDNATLKEIMKDFSRWYNIDVDLETLPALTFSGTIPRNYELDKALSVIARTANIKINRTGTTLKFEK</sequence>
<evidence type="ECO:0000259" key="2">
    <source>
        <dbReference type="Pfam" id="PF04773"/>
    </source>
</evidence>
<protein>
    <submittedName>
        <fullName evidence="4">DUF4974 domain-containing protein</fullName>
    </submittedName>
</protein>
<dbReference type="InterPro" id="IPR032508">
    <property type="entry name" value="FecR_C"/>
</dbReference>
<dbReference type="Pfam" id="PF16344">
    <property type="entry name" value="FecR_C"/>
    <property type="match status" value="1"/>
</dbReference>
<gene>
    <name evidence="4" type="ORF">D7322_14980</name>
</gene>
<dbReference type="Pfam" id="PF04773">
    <property type="entry name" value="FecR"/>
    <property type="match status" value="1"/>
</dbReference>
<dbReference type="Proteomes" id="UP000282423">
    <property type="component" value="Unassembled WGS sequence"/>
</dbReference>
<dbReference type="AlphaFoldDB" id="A0A420VX51"/>